<organism evidence="1 2">
    <name type="scientific">Pedobacter lusitanus</name>
    <dbReference type="NCBI Taxonomy" id="1503925"/>
    <lineage>
        <taxon>Bacteria</taxon>
        <taxon>Pseudomonadati</taxon>
        <taxon>Bacteroidota</taxon>
        <taxon>Sphingobacteriia</taxon>
        <taxon>Sphingobacteriales</taxon>
        <taxon>Sphingobacteriaceae</taxon>
        <taxon>Pedobacter</taxon>
    </lineage>
</organism>
<accession>A0A0D0GET1</accession>
<reference evidence="1 2" key="1">
    <citation type="submission" date="2015-01" db="EMBL/GenBank/DDBJ databases">
        <title>Draft genome sequence of Pedobacter sp. NL19 isolated from sludge of an effluent treatment pond in an abandoned uranium mine.</title>
        <authorList>
            <person name="Santos T."/>
            <person name="Caetano T."/>
            <person name="Covas C."/>
            <person name="Cruz A."/>
            <person name="Mendo S."/>
        </authorList>
    </citation>
    <scope>NUCLEOTIDE SEQUENCE [LARGE SCALE GENOMIC DNA]</scope>
    <source>
        <strain evidence="1 2">NL19</strain>
    </source>
</reference>
<gene>
    <name evidence="1" type="ORF">TH53_25005</name>
</gene>
<dbReference type="RefSeq" id="WP_041886955.1">
    <property type="nucleotide sequence ID" value="NZ_CP157278.1"/>
</dbReference>
<proteinExistence type="predicted"/>
<name>A0A0D0GET1_9SPHI</name>
<dbReference type="AlphaFoldDB" id="A0A0D0GET1"/>
<evidence type="ECO:0000313" key="1">
    <source>
        <dbReference type="EMBL" id="KIO74690.1"/>
    </source>
</evidence>
<dbReference type="EMBL" id="JXRA01000147">
    <property type="protein sequence ID" value="KIO74690.1"/>
    <property type="molecule type" value="Genomic_DNA"/>
</dbReference>
<comment type="caution">
    <text evidence="1">The sequence shown here is derived from an EMBL/GenBank/DDBJ whole genome shotgun (WGS) entry which is preliminary data.</text>
</comment>
<evidence type="ECO:0000313" key="2">
    <source>
        <dbReference type="Proteomes" id="UP000032049"/>
    </source>
</evidence>
<dbReference type="OrthoDB" id="1493598at2"/>
<protein>
    <submittedName>
        <fullName evidence="1">Uncharacterized protein</fullName>
    </submittedName>
</protein>
<dbReference type="Proteomes" id="UP000032049">
    <property type="component" value="Unassembled WGS sequence"/>
</dbReference>
<keyword evidence="2" id="KW-1185">Reference proteome</keyword>
<sequence>MILNDETTWPDRVIAFLEKRGQPLLDYELMMTGKDISFNGLLYDSVHRELTDLLLPYKIENAFHCTRLTDDEINFIQKQGMQLPNLDTLNSRIDKLVQTGLLSKAISENLKFKNEANEQYRKDILHFVFQSPHLEGEGGIARFFTSWGGEALYNAHEEDPVTGPVLAGIGRPCIIQARIPIANMGRAYFNTKIARIYFKNRGLRTEEPTSHEDHTKQPIPPDDVIAIFQFPEKRFLELSGCQTWRDTFLNIH</sequence>